<comment type="caution">
    <text evidence="2">The sequence shown here is derived from an EMBL/GenBank/DDBJ whole genome shotgun (WGS) entry which is preliminary data.</text>
</comment>
<dbReference type="AlphaFoldDB" id="A0AA39JWG6"/>
<dbReference type="GeneID" id="85353549"/>
<feature type="domain" description="Fungal-type protein kinase" evidence="1">
    <location>
        <begin position="342"/>
        <end position="418"/>
    </location>
</feature>
<dbReference type="InterPro" id="IPR040976">
    <property type="entry name" value="Pkinase_fungal"/>
</dbReference>
<protein>
    <recommendedName>
        <fullName evidence="1">Fungal-type protein kinase domain-containing protein</fullName>
    </recommendedName>
</protein>
<dbReference type="PANTHER" id="PTHR38248:SF2">
    <property type="entry name" value="FUNK1 11"/>
    <property type="match status" value="1"/>
</dbReference>
<reference evidence="2" key="1">
    <citation type="submission" date="2023-06" db="EMBL/GenBank/DDBJ databases">
        <authorList>
            <consortium name="Lawrence Berkeley National Laboratory"/>
            <person name="Ahrendt S."/>
            <person name="Sahu N."/>
            <person name="Indic B."/>
            <person name="Wong-Bajracharya J."/>
            <person name="Merenyi Z."/>
            <person name="Ke H.-M."/>
            <person name="Monk M."/>
            <person name="Kocsube S."/>
            <person name="Drula E."/>
            <person name="Lipzen A."/>
            <person name="Balint B."/>
            <person name="Henrissat B."/>
            <person name="Andreopoulos B."/>
            <person name="Martin F.M."/>
            <person name="Harder C.B."/>
            <person name="Rigling D."/>
            <person name="Ford K.L."/>
            <person name="Foster G.D."/>
            <person name="Pangilinan J."/>
            <person name="Papanicolaou A."/>
            <person name="Barry K."/>
            <person name="LaButti K."/>
            <person name="Viragh M."/>
            <person name="Koriabine M."/>
            <person name="Yan M."/>
            <person name="Riley R."/>
            <person name="Champramary S."/>
            <person name="Plett K.L."/>
            <person name="Tsai I.J."/>
            <person name="Slot J."/>
            <person name="Sipos G."/>
            <person name="Plett J."/>
            <person name="Nagy L.G."/>
            <person name="Grigoriev I.V."/>
        </authorList>
    </citation>
    <scope>NUCLEOTIDE SEQUENCE</scope>
    <source>
        <strain evidence="2">CCBAS 213</strain>
    </source>
</reference>
<gene>
    <name evidence="2" type="ORF">EV420DRAFT_1483672</name>
</gene>
<evidence type="ECO:0000313" key="3">
    <source>
        <dbReference type="Proteomes" id="UP001175211"/>
    </source>
</evidence>
<dbReference type="EMBL" id="JAUEPS010000043">
    <property type="protein sequence ID" value="KAK0447868.1"/>
    <property type="molecule type" value="Genomic_DNA"/>
</dbReference>
<evidence type="ECO:0000259" key="1">
    <source>
        <dbReference type="Pfam" id="PF17667"/>
    </source>
</evidence>
<name>A0AA39JWG6_ARMTA</name>
<accession>A0AA39JWG6</accession>
<dbReference type="Gene3D" id="1.10.510.10">
    <property type="entry name" value="Transferase(Phosphotransferase) domain 1"/>
    <property type="match status" value="1"/>
</dbReference>
<dbReference type="SUPFAM" id="SSF56112">
    <property type="entry name" value="Protein kinase-like (PK-like)"/>
    <property type="match status" value="1"/>
</dbReference>
<evidence type="ECO:0000313" key="2">
    <source>
        <dbReference type="EMBL" id="KAK0447868.1"/>
    </source>
</evidence>
<dbReference type="Proteomes" id="UP001175211">
    <property type="component" value="Unassembled WGS sequence"/>
</dbReference>
<organism evidence="2 3">
    <name type="scientific">Armillaria tabescens</name>
    <name type="common">Ringless honey mushroom</name>
    <name type="synonym">Agaricus tabescens</name>
    <dbReference type="NCBI Taxonomy" id="1929756"/>
    <lineage>
        <taxon>Eukaryota</taxon>
        <taxon>Fungi</taxon>
        <taxon>Dikarya</taxon>
        <taxon>Basidiomycota</taxon>
        <taxon>Agaricomycotina</taxon>
        <taxon>Agaricomycetes</taxon>
        <taxon>Agaricomycetidae</taxon>
        <taxon>Agaricales</taxon>
        <taxon>Marasmiineae</taxon>
        <taxon>Physalacriaceae</taxon>
        <taxon>Desarmillaria</taxon>
    </lineage>
</organism>
<dbReference type="Pfam" id="PF17667">
    <property type="entry name" value="Pkinase_fungal"/>
    <property type="match status" value="2"/>
</dbReference>
<dbReference type="RefSeq" id="XP_060326283.1">
    <property type="nucleotide sequence ID" value="XM_060470001.1"/>
</dbReference>
<dbReference type="InterPro" id="IPR011009">
    <property type="entry name" value="Kinase-like_dom_sf"/>
</dbReference>
<feature type="domain" description="Fungal-type protein kinase" evidence="1">
    <location>
        <begin position="68"/>
        <end position="252"/>
    </location>
</feature>
<proteinExistence type="predicted"/>
<sequence>MRCQKFRPDECYLDEGSDAIYRVLMANGDVLSRVRSKLPRTGVARDVAAARKAAEFSEEEEAQREEIAKARRNMQIQCGRYALEILSGADFRTHCIGALVAGGRIQPLYYDRSAIIVCKPVAIFEQEGTDVTDVFVAMLIGLGRLSLKQRGIQEQFYDDKMLIENYMNRSRDPNAVFVGITLRLVKGDEKVEVTLGWIISRHPSIVGRDTCVVEATSEHEGWTGKQLIVKISWPDIRRTSETDFVGKAREKARNMTQGKRPEWALNHLPDILLSQDFGYDIKSTQTNLVDFFAKTMFVDKKFEYEGRVCRIAVQEKLYSFDELQTPQEYAQVFFDILQSTKSNIMWRRTIDGHLRGVLNDFDFSSFRDDTPSLLQRVGTRPYMAYELFEDEYVEDPPPTKHLYRHDVESIFYVILLLCCRYQLDTTQESSECAIPARKLAVFMGLGHVNISPKRDFSQSNIILAYNIETNKD</sequence>
<keyword evidence="3" id="KW-1185">Reference proteome</keyword>
<dbReference type="PANTHER" id="PTHR38248">
    <property type="entry name" value="FUNK1 6"/>
    <property type="match status" value="1"/>
</dbReference>